<comment type="caution">
    <text evidence="2">The sequence shown here is derived from an EMBL/GenBank/DDBJ whole genome shotgun (WGS) entry which is preliminary data.</text>
</comment>
<dbReference type="Gene3D" id="2.40.160.20">
    <property type="match status" value="1"/>
</dbReference>
<dbReference type="InterPro" id="IPR011250">
    <property type="entry name" value="OMP/PagP_B-barrel"/>
</dbReference>
<gene>
    <name evidence="2" type="ORF">QC825_02105</name>
</gene>
<feature type="signal peptide" evidence="1">
    <location>
        <begin position="1"/>
        <end position="17"/>
    </location>
</feature>
<keyword evidence="3" id="KW-1185">Reference proteome</keyword>
<reference evidence="2 3" key="1">
    <citation type="submission" date="2023-04" db="EMBL/GenBank/DDBJ databases">
        <title>A long-awaited taxogenomic arrangement of the family Halomonadaceae.</title>
        <authorList>
            <person name="De La Haba R."/>
            <person name="Chuvochina M."/>
            <person name="Wittouck S."/>
            <person name="Arahal D.R."/>
            <person name="Sanchez-Porro C."/>
            <person name="Hugenholtz P."/>
            <person name="Ventosa A."/>
        </authorList>
    </citation>
    <scope>NUCLEOTIDE SEQUENCE [LARGE SCALE GENOMIC DNA]</scope>
    <source>
        <strain evidence="2 3">DSM 22428</strain>
    </source>
</reference>
<dbReference type="Proteomes" id="UP001269375">
    <property type="component" value="Unassembled WGS sequence"/>
</dbReference>
<keyword evidence="1" id="KW-0732">Signal</keyword>
<evidence type="ECO:0000256" key="1">
    <source>
        <dbReference type="SAM" id="SignalP"/>
    </source>
</evidence>
<dbReference type="PANTHER" id="PTHR36920:SF1">
    <property type="entry name" value="OUTER MEMBRANE PROTEIN W"/>
    <property type="match status" value="1"/>
</dbReference>
<dbReference type="RefSeq" id="WP_251592803.1">
    <property type="nucleotide sequence ID" value="NZ_JAMLJI010000002.1"/>
</dbReference>
<proteinExistence type="predicted"/>
<sequence>MFAVILLTGCFSLSAQAATDPTSTGAWLLRAEIVTSRSLDVDTDAGQLGGEYYAPPIHFPTLSLTRLLSPSWAIQLSGGVSTTAVHLEDTLFGDIDAGEVTTAAVMASLQYYLPTSSPLRPYLGAGVAYAWPLDVSPSEGIGAFKVNTLLIPVAQLGLDYHLGVAWSVGLSATYLFVPAQRYSGDGFDVEVDLDQLALGAGVGYRF</sequence>
<dbReference type="SUPFAM" id="SSF56925">
    <property type="entry name" value="OMPA-like"/>
    <property type="match status" value="1"/>
</dbReference>
<accession>A0ABU1GS79</accession>
<feature type="chain" id="PRO_5047336211" evidence="1">
    <location>
        <begin position="18"/>
        <end position="206"/>
    </location>
</feature>
<evidence type="ECO:0000313" key="3">
    <source>
        <dbReference type="Proteomes" id="UP001269375"/>
    </source>
</evidence>
<dbReference type="Pfam" id="PF03922">
    <property type="entry name" value="OmpW"/>
    <property type="match status" value="1"/>
</dbReference>
<name>A0ABU1GS79_9GAMM</name>
<evidence type="ECO:0000313" key="2">
    <source>
        <dbReference type="EMBL" id="MDR5894866.1"/>
    </source>
</evidence>
<dbReference type="InterPro" id="IPR005618">
    <property type="entry name" value="OMPW"/>
</dbReference>
<protein>
    <submittedName>
        <fullName evidence="2">OmpW family outer membrane protein</fullName>
    </submittedName>
</protein>
<dbReference type="EMBL" id="JARWAO010000001">
    <property type="protein sequence ID" value="MDR5894866.1"/>
    <property type="molecule type" value="Genomic_DNA"/>
</dbReference>
<organism evidence="2 3">
    <name type="scientific">Larsenimonas suaedae</name>
    <dbReference type="NCBI Taxonomy" id="1851019"/>
    <lineage>
        <taxon>Bacteria</taxon>
        <taxon>Pseudomonadati</taxon>
        <taxon>Pseudomonadota</taxon>
        <taxon>Gammaproteobacteria</taxon>
        <taxon>Oceanospirillales</taxon>
        <taxon>Halomonadaceae</taxon>
        <taxon>Larsenimonas</taxon>
    </lineage>
</organism>
<dbReference type="PANTHER" id="PTHR36920">
    <property type="match status" value="1"/>
</dbReference>